<reference evidence="4" key="1">
    <citation type="submission" date="2012-01" db="EMBL/GenBank/DDBJ databases">
        <authorList>
            <person name="Walter R."/>
            <person name="Schartl M."/>
            <person name="Warren W."/>
        </authorList>
    </citation>
    <scope>NUCLEOTIDE SEQUENCE [LARGE SCALE GENOMIC DNA]</scope>
    <source>
        <strain evidence="4">JP 163 A</strain>
    </source>
</reference>
<evidence type="ECO:0000259" key="2">
    <source>
        <dbReference type="PROSITE" id="PS50835"/>
    </source>
</evidence>
<dbReference type="Pfam" id="PF13927">
    <property type="entry name" value="Ig_3"/>
    <property type="match status" value="1"/>
</dbReference>
<evidence type="ECO:0000313" key="4">
    <source>
        <dbReference type="Proteomes" id="UP000002852"/>
    </source>
</evidence>
<protein>
    <recommendedName>
        <fullName evidence="2">Ig-like domain-containing protein</fullName>
    </recommendedName>
</protein>
<dbReference type="GO" id="GO:0050853">
    <property type="term" value="P:B cell receptor signaling pathway"/>
    <property type="evidence" value="ECO:0007669"/>
    <property type="project" value="TreeGrafter"/>
</dbReference>
<dbReference type="Proteomes" id="UP000002852">
    <property type="component" value="Unassembled WGS sequence"/>
</dbReference>
<dbReference type="SUPFAM" id="SSF48726">
    <property type="entry name" value="Immunoglobulin"/>
    <property type="match status" value="1"/>
</dbReference>
<dbReference type="GO" id="GO:0019815">
    <property type="term" value="C:B cell receptor complex"/>
    <property type="evidence" value="ECO:0007669"/>
    <property type="project" value="TreeGrafter"/>
</dbReference>
<keyword evidence="4" id="KW-1185">Reference proteome</keyword>
<dbReference type="STRING" id="8083.ENSXMAP00000037817"/>
<evidence type="ECO:0000313" key="3">
    <source>
        <dbReference type="Ensembl" id="ENSXMAP00000037817.1"/>
    </source>
</evidence>
<dbReference type="PANTHER" id="PTHR14334">
    <property type="entry name" value="B-CELL ANTIGEN RECEPTOR COMPLEX-ASSOCIATED PROTEIN"/>
    <property type="match status" value="1"/>
</dbReference>
<accession>A0A3B5R373</accession>
<dbReference type="InterPro" id="IPR013783">
    <property type="entry name" value="Ig-like_fold"/>
</dbReference>
<feature type="domain" description="Ig-like" evidence="2">
    <location>
        <begin position="18"/>
        <end position="131"/>
    </location>
</feature>
<dbReference type="GO" id="GO:0030183">
    <property type="term" value="P:B cell differentiation"/>
    <property type="evidence" value="ECO:0007669"/>
    <property type="project" value="TreeGrafter"/>
</dbReference>
<dbReference type="AlphaFoldDB" id="A0A3B5R373"/>
<dbReference type="GeneTree" id="ENSGT00940000177059"/>
<keyword evidence="1" id="KW-0393">Immunoglobulin domain</keyword>
<dbReference type="Gene3D" id="2.60.40.10">
    <property type="entry name" value="Immunoglobulins"/>
    <property type="match status" value="1"/>
</dbReference>
<dbReference type="CDD" id="cd00099">
    <property type="entry name" value="IgV"/>
    <property type="match status" value="1"/>
</dbReference>
<dbReference type="InterPro" id="IPR007110">
    <property type="entry name" value="Ig-like_dom"/>
</dbReference>
<dbReference type="GO" id="GO:0009897">
    <property type="term" value="C:external side of plasma membrane"/>
    <property type="evidence" value="ECO:0007669"/>
    <property type="project" value="TreeGrafter"/>
</dbReference>
<reference evidence="3" key="4">
    <citation type="submission" date="2025-09" db="UniProtKB">
        <authorList>
            <consortium name="Ensembl"/>
        </authorList>
    </citation>
    <scope>IDENTIFICATION</scope>
    <source>
        <strain evidence="3">JP 163 A</strain>
    </source>
</reference>
<sequence length="165" mass="17749">YVCSGADGSTVILQQEGPRLFLTARVSSDALVVTQSPDVSVQEGETGSITCCWNGTAERVGIKWLKNQTLIENKTVINQTTGSKNEQKNKCSVLIIENMTTGDSGKYICKVSVEIPRLDVVEGKGTTITVTARENITKSTLEGLCNVTSNLQRSSCVFGLFAVIL</sequence>
<proteinExistence type="predicted"/>
<dbReference type="PANTHER" id="PTHR14334:SF3">
    <property type="entry name" value="TRANSMEMBRANE AND IMMUNOGLOBULIN DOMAIN CONTAINING 2"/>
    <property type="match status" value="1"/>
</dbReference>
<evidence type="ECO:0000256" key="1">
    <source>
        <dbReference type="ARBA" id="ARBA00023319"/>
    </source>
</evidence>
<name>A0A3B5R373_XIPMA</name>
<dbReference type="InParanoid" id="A0A3B5R373"/>
<dbReference type="Ensembl" id="ENSXMAT00000024941.1">
    <property type="protein sequence ID" value="ENSXMAP00000037817.1"/>
    <property type="gene ID" value="ENSXMAG00000025499.1"/>
</dbReference>
<dbReference type="OMA" id="IVINEPE"/>
<dbReference type="InterPro" id="IPR036179">
    <property type="entry name" value="Ig-like_dom_sf"/>
</dbReference>
<reference evidence="3" key="3">
    <citation type="submission" date="2025-08" db="UniProtKB">
        <authorList>
            <consortium name="Ensembl"/>
        </authorList>
    </citation>
    <scope>IDENTIFICATION</scope>
    <source>
        <strain evidence="3">JP 163 A</strain>
    </source>
</reference>
<dbReference type="InterPro" id="IPR003599">
    <property type="entry name" value="Ig_sub"/>
</dbReference>
<dbReference type="SMART" id="SM00409">
    <property type="entry name" value="IG"/>
    <property type="match status" value="1"/>
</dbReference>
<organism evidence="3 4">
    <name type="scientific">Xiphophorus maculatus</name>
    <name type="common">Southern platyfish</name>
    <name type="synonym">Platypoecilus maculatus</name>
    <dbReference type="NCBI Taxonomy" id="8083"/>
    <lineage>
        <taxon>Eukaryota</taxon>
        <taxon>Metazoa</taxon>
        <taxon>Chordata</taxon>
        <taxon>Craniata</taxon>
        <taxon>Vertebrata</taxon>
        <taxon>Euteleostomi</taxon>
        <taxon>Actinopterygii</taxon>
        <taxon>Neopterygii</taxon>
        <taxon>Teleostei</taxon>
        <taxon>Neoteleostei</taxon>
        <taxon>Acanthomorphata</taxon>
        <taxon>Ovalentaria</taxon>
        <taxon>Atherinomorphae</taxon>
        <taxon>Cyprinodontiformes</taxon>
        <taxon>Poeciliidae</taxon>
        <taxon>Poeciliinae</taxon>
        <taxon>Xiphophorus</taxon>
    </lineage>
</organism>
<reference evidence="4" key="2">
    <citation type="journal article" date="2013" name="Nat. Genet.">
        <title>The genome of the platyfish, Xiphophorus maculatus, provides insights into evolutionary adaptation and several complex traits.</title>
        <authorList>
            <person name="Schartl M."/>
            <person name="Walter R.B."/>
            <person name="Shen Y."/>
            <person name="Garcia T."/>
            <person name="Catchen J."/>
            <person name="Amores A."/>
            <person name="Braasch I."/>
            <person name="Chalopin D."/>
            <person name="Volff J.N."/>
            <person name="Lesch K.P."/>
            <person name="Bisazza A."/>
            <person name="Minx P."/>
            <person name="Hillier L."/>
            <person name="Wilson R.K."/>
            <person name="Fuerstenberg S."/>
            <person name="Boore J."/>
            <person name="Searle S."/>
            <person name="Postlethwait J.H."/>
            <person name="Warren W.C."/>
        </authorList>
    </citation>
    <scope>NUCLEOTIDE SEQUENCE [LARGE SCALE GENOMIC DNA]</scope>
    <source>
        <strain evidence="4">JP 163 A</strain>
    </source>
</reference>
<dbReference type="PROSITE" id="PS50835">
    <property type="entry name" value="IG_LIKE"/>
    <property type="match status" value="1"/>
</dbReference>